<evidence type="ECO:0000313" key="2">
    <source>
        <dbReference type="Proteomes" id="UP000053989"/>
    </source>
</evidence>
<dbReference type="OrthoDB" id="2692481at2759"/>
<protein>
    <submittedName>
        <fullName evidence="1">Uncharacterized protein</fullName>
    </submittedName>
</protein>
<feature type="non-terminal residue" evidence="1">
    <location>
        <position position="1"/>
    </location>
</feature>
<sequence length="113" mass="13135">KKHQADDILTIFSDKCTVKFTQTDGTTGEGWVETVRGQWCDICKHNKEFLLRKGKRKAFHMGGNSSCQQHIWIHYSIYQARCAEHGIKENHYTVPHEVKNARVEAKKIEHRGQ</sequence>
<reference evidence="2" key="2">
    <citation type="submission" date="2015-01" db="EMBL/GenBank/DDBJ databases">
        <title>Evolutionary Origins and Diversification of the Mycorrhizal Mutualists.</title>
        <authorList>
            <consortium name="DOE Joint Genome Institute"/>
            <consortium name="Mycorrhizal Genomics Consortium"/>
            <person name="Kohler A."/>
            <person name="Kuo A."/>
            <person name="Nagy L.G."/>
            <person name="Floudas D."/>
            <person name="Copeland A."/>
            <person name="Barry K.W."/>
            <person name="Cichocki N."/>
            <person name="Veneault-Fourrey C."/>
            <person name="LaButti K."/>
            <person name="Lindquist E.A."/>
            <person name="Lipzen A."/>
            <person name="Lundell T."/>
            <person name="Morin E."/>
            <person name="Murat C."/>
            <person name="Riley R."/>
            <person name="Ohm R."/>
            <person name="Sun H."/>
            <person name="Tunlid A."/>
            <person name="Henrissat B."/>
            <person name="Grigoriev I.V."/>
            <person name="Hibbett D.S."/>
            <person name="Martin F."/>
        </authorList>
    </citation>
    <scope>NUCLEOTIDE SEQUENCE [LARGE SCALE GENOMIC DNA]</scope>
    <source>
        <strain evidence="2">Foug A</strain>
    </source>
</reference>
<dbReference type="Proteomes" id="UP000053989">
    <property type="component" value="Unassembled WGS sequence"/>
</dbReference>
<dbReference type="InParanoid" id="A0A0C3D2I1"/>
<reference evidence="1 2" key="1">
    <citation type="submission" date="2014-04" db="EMBL/GenBank/DDBJ databases">
        <authorList>
            <consortium name="DOE Joint Genome Institute"/>
            <person name="Kuo A."/>
            <person name="Kohler A."/>
            <person name="Nagy L.G."/>
            <person name="Floudas D."/>
            <person name="Copeland A."/>
            <person name="Barry K.W."/>
            <person name="Cichocki N."/>
            <person name="Veneault-Fourrey C."/>
            <person name="LaButti K."/>
            <person name="Lindquist E.A."/>
            <person name="Lipzen A."/>
            <person name="Lundell T."/>
            <person name="Morin E."/>
            <person name="Murat C."/>
            <person name="Sun H."/>
            <person name="Tunlid A."/>
            <person name="Henrissat B."/>
            <person name="Grigoriev I.V."/>
            <person name="Hibbett D.S."/>
            <person name="Martin F."/>
            <person name="Nordberg H.P."/>
            <person name="Cantor M.N."/>
            <person name="Hua S.X."/>
        </authorList>
    </citation>
    <scope>NUCLEOTIDE SEQUENCE [LARGE SCALE GENOMIC DNA]</scope>
    <source>
        <strain evidence="1 2">Foug A</strain>
    </source>
</reference>
<name>A0A0C3D2I1_9AGAM</name>
<keyword evidence="2" id="KW-1185">Reference proteome</keyword>
<proteinExistence type="predicted"/>
<dbReference type="AlphaFoldDB" id="A0A0C3D2I1"/>
<organism evidence="1 2">
    <name type="scientific">Scleroderma citrinum Foug A</name>
    <dbReference type="NCBI Taxonomy" id="1036808"/>
    <lineage>
        <taxon>Eukaryota</taxon>
        <taxon>Fungi</taxon>
        <taxon>Dikarya</taxon>
        <taxon>Basidiomycota</taxon>
        <taxon>Agaricomycotina</taxon>
        <taxon>Agaricomycetes</taxon>
        <taxon>Agaricomycetidae</taxon>
        <taxon>Boletales</taxon>
        <taxon>Sclerodermatineae</taxon>
        <taxon>Sclerodermataceae</taxon>
        <taxon>Scleroderma</taxon>
    </lineage>
</organism>
<dbReference type="HOGENOM" id="CLU_174975_0_0_1"/>
<evidence type="ECO:0000313" key="1">
    <source>
        <dbReference type="EMBL" id="KIM50331.1"/>
    </source>
</evidence>
<accession>A0A0C3D2I1</accession>
<dbReference type="EMBL" id="KN822502">
    <property type="protein sequence ID" value="KIM50331.1"/>
    <property type="molecule type" value="Genomic_DNA"/>
</dbReference>
<gene>
    <name evidence="1" type="ORF">SCLCIDRAFT_145794</name>
</gene>